<dbReference type="EMBL" id="SMFQ01000002">
    <property type="protein sequence ID" value="TCJ88565.1"/>
    <property type="molecule type" value="Genomic_DNA"/>
</dbReference>
<dbReference type="PANTHER" id="PTHR47623">
    <property type="entry name" value="OS09G0287300 PROTEIN"/>
    <property type="match status" value="1"/>
</dbReference>
<proteinExistence type="predicted"/>
<dbReference type="AlphaFoldDB" id="A0A4V2P975"/>
<dbReference type="Proteomes" id="UP000294887">
    <property type="component" value="Unassembled WGS sequence"/>
</dbReference>
<accession>A0A4V2P975</accession>
<sequence length="173" mass="19531">MKTIYLARHAKSSWNSNAETDFDRPLSSRGEADAKRVGEEMLNRGWLPQKAISSPAIRAKQTSKILCSELNYPIESIQWNSEIYSAYTVTLLHVLTNIDETIDSVMLLGHNPAMEDLLVHLCGFAETHQYKQSNGKLFTTANVVKINADVSWKNLMMHHADLTAMLRPKELDS</sequence>
<dbReference type="InterPro" id="IPR013078">
    <property type="entry name" value="His_Pase_superF_clade-1"/>
</dbReference>
<dbReference type="CDD" id="cd07067">
    <property type="entry name" value="HP_PGM_like"/>
    <property type="match status" value="1"/>
</dbReference>
<dbReference type="RefSeq" id="WP_131904254.1">
    <property type="nucleotide sequence ID" value="NZ_BAAAFU010000008.1"/>
</dbReference>
<evidence type="ECO:0000256" key="1">
    <source>
        <dbReference type="PIRSR" id="PIRSR613078-2"/>
    </source>
</evidence>
<dbReference type="OrthoDB" id="9810154at2"/>
<comment type="caution">
    <text evidence="2">The sequence shown here is derived from an EMBL/GenBank/DDBJ whole genome shotgun (WGS) entry which is preliminary data.</text>
</comment>
<reference evidence="2 3" key="1">
    <citation type="submission" date="2019-03" db="EMBL/GenBank/DDBJ databases">
        <title>Genomic Encyclopedia of Type Strains, Phase IV (KMG-IV): sequencing the most valuable type-strain genomes for metagenomic binning, comparative biology and taxonomic classification.</title>
        <authorList>
            <person name="Goeker M."/>
        </authorList>
    </citation>
    <scope>NUCLEOTIDE SEQUENCE [LARGE SCALE GENOMIC DNA]</scope>
    <source>
        <strain evidence="2 3">DSM 24830</strain>
    </source>
</reference>
<dbReference type="Gene3D" id="3.40.50.1240">
    <property type="entry name" value="Phosphoglycerate mutase-like"/>
    <property type="match status" value="1"/>
</dbReference>
<dbReference type="PANTHER" id="PTHR47623:SF1">
    <property type="entry name" value="OS09G0287300 PROTEIN"/>
    <property type="match status" value="1"/>
</dbReference>
<dbReference type="SUPFAM" id="SSF53254">
    <property type="entry name" value="Phosphoglycerate mutase-like"/>
    <property type="match status" value="1"/>
</dbReference>
<name>A0A4V2P975_9GAMM</name>
<dbReference type="SMART" id="SM00855">
    <property type="entry name" value="PGAM"/>
    <property type="match status" value="1"/>
</dbReference>
<dbReference type="InterPro" id="IPR029033">
    <property type="entry name" value="His_PPase_superfam"/>
</dbReference>
<feature type="binding site" evidence="1">
    <location>
        <position position="58"/>
    </location>
    <ligand>
        <name>substrate</name>
    </ligand>
</feature>
<evidence type="ECO:0000313" key="2">
    <source>
        <dbReference type="EMBL" id="TCJ88565.1"/>
    </source>
</evidence>
<organism evidence="2 3">
    <name type="scientific">Cocleimonas flava</name>
    <dbReference type="NCBI Taxonomy" id="634765"/>
    <lineage>
        <taxon>Bacteria</taxon>
        <taxon>Pseudomonadati</taxon>
        <taxon>Pseudomonadota</taxon>
        <taxon>Gammaproteobacteria</taxon>
        <taxon>Thiotrichales</taxon>
        <taxon>Thiotrichaceae</taxon>
        <taxon>Cocleimonas</taxon>
    </lineage>
</organism>
<feature type="binding site" evidence="1">
    <location>
        <begin position="8"/>
        <end position="15"/>
    </location>
    <ligand>
        <name>substrate</name>
    </ligand>
</feature>
<keyword evidence="3" id="KW-1185">Reference proteome</keyword>
<dbReference type="Pfam" id="PF00300">
    <property type="entry name" value="His_Phos_1"/>
    <property type="match status" value="1"/>
</dbReference>
<evidence type="ECO:0000313" key="3">
    <source>
        <dbReference type="Proteomes" id="UP000294887"/>
    </source>
</evidence>
<gene>
    <name evidence="2" type="ORF">EV695_0422</name>
</gene>
<protein>
    <submittedName>
        <fullName evidence="2">Phosphohistidine phosphatase</fullName>
    </submittedName>
</protein>